<name>A0A139WS40_9CYAN</name>
<comment type="caution">
    <text evidence="2">The sequence shown here is derived from an EMBL/GenBank/DDBJ whole genome shotgun (WGS) entry which is preliminary data.</text>
</comment>
<organism evidence="2 3">
    <name type="scientific">Scytonema hofmannii PCC 7110</name>
    <dbReference type="NCBI Taxonomy" id="128403"/>
    <lineage>
        <taxon>Bacteria</taxon>
        <taxon>Bacillati</taxon>
        <taxon>Cyanobacteriota</taxon>
        <taxon>Cyanophyceae</taxon>
        <taxon>Nostocales</taxon>
        <taxon>Scytonemataceae</taxon>
        <taxon>Scytonema</taxon>
    </lineage>
</organism>
<evidence type="ECO:0000313" key="2">
    <source>
        <dbReference type="EMBL" id="KYC35251.1"/>
    </source>
</evidence>
<dbReference type="Proteomes" id="UP000076925">
    <property type="component" value="Unassembled WGS sequence"/>
</dbReference>
<dbReference type="Gene3D" id="3.30.950.30">
    <property type="entry name" value="Schlafen, AAA domain"/>
    <property type="match status" value="1"/>
</dbReference>
<dbReference type="Pfam" id="PF03235">
    <property type="entry name" value="GmrSD_N"/>
    <property type="match status" value="1"/>
</dbReference>
<dbReference type="PANTHER" id="PTHR39639:SF1">
    <property type="entry name" value="DUF262 DOMAIN-CONTAINING PROTEIN"/>
    <property type="match status" value="1"/>
</dbReference>
<dbReference type="InterPro" id="IPR038461">
    <property type="entry name" value="Schlafen_AlbA_2_dom_sf"/>
</dbReference>
<protein>
    <submittedName>
        <fullName evidence="2">AAA family ATPase</fullName>
    </submittedName>
</protein>
<dbReference type="STRING" id="128403.WA1_08830"/>
<dbReference type="AlphaFoldDB" id="A0A139WS40"/>
<evidence type="ECO:0000313" key="3">
    <source>
        <dbReference type="Proteomes" id="UP000076925"/>
    </source>
</evidence>
<accession>A0A139WS40</accession>
<dbReference type="RefSeq" id="WP_017745429.1">
    <property type="nucleotide sequence ID" value="NZ_KQ976354.1"/>
</dbReference>
<dbReference type="OrthoDB" id="9770340at2"/>
<dbReference type="InterPro" id="IPR004919">
    <property type="entry name" value="GmrSD_N"/>
</dbReference>
<dbReference type="EMBL" id="ANNX02000052">
    <property type="protein sequence ID" value="KYC35251.1"/>
    <property type="molecule type" value="Genomic_DNA"/>
</dbReference>
<feature type="domain" description="GmrSD restriction endonucleases N-terminal" evidence="1">
    <location>
        <begin position="27"/>
        <end position="179"/>
    </location>
</feature>
<evidence type="ECO:0000259" key="1">
    <source>
        <dbReference type="Pfam" id="PF03235"/>
    </source>
</evidence>
<reference evidence="2 3" key="1">
    <citation type="journal article" date="2013" name="Genome Biol. Evol.">
        <title>Genomes of Stigonematalean cyanobacteria (subsection V) and the evolution of oxygenic photosynthesis from prokaryotes to plastids.</title>
        <authorList>
            <person name="Dagan T."/>
            <person name="Roettger M."/>
            <person name="Stucken K."/>
            <person name="Landan G."/>
            <person name="Koch R."/>
            <person name="Major P."/>
            <person name="Gould S.B."/>
            <person name="Goremykin V.V."/>
            <person name="Rippka R."/>
            <person name="Tandeau de Marsac N."/>
            <person name="Gugger M."/>
            <person name="Lockhart P.J."/>
            <person name="Allen J.F."/>
            <person name="Brune I."/>
            <person name="Maus I."/>
            <person name="Puhler A."/>
            <person name="Martin W.F."/>
        </authorList>
    </citation>
    <scope>NUCLEOTIDE SEQUENCE [LARGE SCALE GENOMIC DNA]</scope>
    <source>
        <strain evidence="2 3">PCC 7110</strain>
    </source>
</reference>
<keyword evidence="3" id="KW-1185">Reference proteome</keyword>
<dbReference type="PANTHER" id="PTHR39639">
    <property type="entry name" value="CHROMOSOME 16, WHOLE GENOME SHOTGUN SEQUENCE"/>
    <property type="match status" value="1"/>
</dbReference>
<gene>
    <name evidence="2" type="ORF">WA1_08830</name>
</gene>
<proteinExistence type="predicted"/>
<sequence length="599" mass="70113">MSTANIQSSPVQRELSIRSESIQRIYNFYVNNLFYANRRYQRKLVWTIEEKRAFIDSILQGFPVPIILLAETEKDKKSVFEIIDGMQRLNAITAFIEGEFDIKGKYFDLQTMVESKSKLDQETLVQKEPILERKYCEIIGSYILPLSVYYFDDNDKVDEIFRRINSNGKHLSKQELRSAGATSKFANLVRVISSEIRSDASASDIILLNEMKKISITNKQLEYGIKIDDIFWVKNKILTKQMLRQSEDEQIVANIIAYITLYPEIPKSSASVLDEYYGFKNCENHEKIETLLVLKQTEFIKKQFMIIYNHIREILKESNKSFCDLISLNNLNYMPRPFQIIFLSFYDLVFQEQMEIANYDGLVKSLKNINHDITTTSGPTWSYQNKRRNIDKVKGIIRKFFKKRDNNDPAKDSWLTEFETLLTQSKTEQTLYDFKQGFTQLNQRGEFDQGNFSKIIQTLTAMANHSPNAIGYVCVGVVDNDQTAQRIKELYNIDPVDYKNFKITGIEHEANRLQGNLDSFYRWIIQQIKLEPIPQIAKDTIGREIKIINYYDKCVVIFCLKAGDPIPYDRKFYQRIGSNIDEIKLEEYAELFKRFSKNT</sequence>